<dbReference type="SUPFAM" id="SSF52047">
    <property type="entry name" value="RNI-like"/>
    <property type="match status" value="1"/>
</dbReference>
<feature type="region of interest" description="Disordered" evidence="1">
    <location>
        <begin position="469"/>
        <end position="525"/>
    </location>
</feature>
<dbReference type="InterPro" id="IPR036047">
    <property type="entry name" value="F-box-like_dom_sf"/>
</dbReference>
<dbReference type="RefSeq" id="XP_060335445.1">
    <property type="nucleotide sequence ID" value="XM_060471910.1"/>
</dbReference>
<proteinExistence type="predicted"/>
<accession>A0AA39TV34</accession>
<protein>
    <recommendedName>
        <fullName evidence="4">F-box domain-containing protein</fullName>
    </recommendedName>
</protein>
<feature type="compositionally biased region" description="Acidic residues" evidence="1">
    <location>
        <begin position="504"/>
        <end position="525"/>
    </location>
</feature>
<dbReference type="Gene3D" id="3.80.10.10">
    <property type="entry name" value="Ribonuclease Inhibitor"/>
    <property type="match status" value="1"/>
</dbReference>
<evidence type="ECO:0008006" key="4">
    <source>
        <dbReference type="Google" id="ProtNLM"/>
    </source>
</evidence>
<dbReference type="InterPro" id="IPR032675">
    <property type="entry name" value="LRR_dom_sf"/>
</dbReference>
<sequence>MEDVMDSFIVAPKNIQSSPVADLALEMRFDLEPHQKDLVKKLVLEAEQDMAHFEYNVRCIRENLVNYITQHKALLTPVSRLPVDILSNIFILLASTARNTVFDLESPPWVFTHVCRRWRNLARSTPELWSYVTVKDQQIGLADPYTLSSDRMAEEYFRLSKGAPLYIELGSRRNGEYSDSVLTDTALEYLAAHSMRWKTFKARLSLSDIAHLSITLPILESIDLVSDSEFDDEYPEKVRTFRDAPRLVKASLSELPPTTVVHLPKSLTSISFKDMPMNQIMSHLRGITHSLVSCEIRELDGPAPSKLISLRLPRLQSLWISFAHDFSLGAMKQHTRRFIGCLTLPALTELHVSGSVTLDVQIFTDLIRRSSCSIRSLLFECGDMFKLLRYSPNVTHLLLTQKTLERGGLKPLGYSSGDKKFILPKLDTLEIYATGFTEAKFKGVVQTIKSRFATNPQLQVFIRLGHQRTRSSETGMKEQDMKNQLRKATGRGLRTQFILPRPEPDDESDWDSESEDEYYLYEDSS</sequence>
<dbReference type="Gene3D" id="1.20.1280.50">
    <property type="match status" value="1"/>
</dbReference>
<dbReference type="SUPFAM" id="SSF81383">
    <property type="entry name" value="F-box domain"/>
    <property type="match status" value="1"/>
</dbReference>
<gene>
    <name evidence="2" type="ORF">EV420DRAFT_1515877</name>
</gene>
<evidence type="ECO:0000313" key="3">
    <source>
        <dbReference type="Proteomes" id="UP001175211"/>
    </source>
</evidence>
<dbReference type="EMBL" id="JAUEPS010000006">
    <property type="protein sequence ID" value="KAK0464324.1"/>
    <property type="molecule type" value="Genomic_DNA"/>
</dbReference>
<dbReference type="AlphaFoldDB" id="A0AA39TV34"/>
<name>A0AA39TV34_ARMTA</name>
<comment type="caution">
    <text evidence="2">The sequence shown here is derived from an EMBL/GenBank/DDBJ whole genome shotgun (WGS) entry which is preliminary data.</text>
</comment>
<evidence type="ECO:0000313" key="2">
    <source>
        <dbReference type="EMBL" id="KAK0464324.1"/>
    </source>
</evidence>
<evidence type="ECO:0000256" key="1">
    <source>
        <dbReference type="SAM" id="MobiDB-lite"/>
    </source>
</evidence>
<dbReference type="GeneID" id="85355458"/>
<dbReference type="Proteomes" id="UP001175211">
    <property type="component" value="Unassembled WGS sequence"/>
</dbReference>
<reference evidence="2" key="1">
    <citation type="submission" date="2023-06" db="EMBL/GenBank/DDBJ databases">
        <authorList>
            <consortium name="Lawrence Berkeley National Laboratory"/>
            <person name="Ahrendt S."/>
            <person name="Sahu N."/>
            <person name="Indic B."/>
            <person name="Wong-Bajracharya J."/>
            <person name="Merenyi Z."/>
            <person name="Ke H.-M."/>
            <person name="Monk M."/>
            <person name="Kocsube S."/>
            <person name="Drula E."/>
            <person name="Lipzen A."/>
            <person name="Balint B."/>
            <person name="Henrissat B."/>
            <person name="Andreopoulos B."/>
            <person name="Martin F.M."/>
            <person name="Harder C.B."/>
            <person name="Rigling D."/>
            <person name="Ford K.L."/>
            <person name="Foster G.D."/>
            <person name="Pangilinan J."/>
            <person name="Papanicolaou A."/>
            <person name="Barry K."/>
            <person name="LaButti K."/>
            <person name="Viragh M."/>
            <person name="Koriabine M."/>
            <person name="Yan M."/>
            <person name="Riley R."/>
            <person name="Champramary S."/>
            <person name="Plett K.L."/>
            <person name="Tsai I.J."/>
            <person name="Slot J."/>
            <person name="Sipos G."/>
            <person name="Plett J."/>
            <person name="Nagy L.G."/>
            <person name="Grigoriev I.V."/>
        </authorList>
    </citation>
    <scope>NUCLEOTIDE SEQUENCE</scope>
    <source>
        <strain evidence="2">CCBAS 213</strain>
    </source>
</reference>
<organism evidence="2 3">
    <name type="scientific">Armillaria tabescens</name>
    <name type="common">Ringless honey mushroom</name>
    <name type="synonym">Agaricus tabescens</name>
    <dbReference type="NCBI Taxonomy" id="1929756"/>
    <lineage>
        <taxon>Eukaryota</taxon>
        <taxon>Fungi</taxon>
        <taxon>Dikarya</taxon>
        <taxon>Basidiomycota</taxon>
        <taxon>Agaricomycotina</taxon>
        <taxon>Agaricomycetes</taxon>
        <taxon>Agaricomycetidae</taxon>
        <taxon>Agaricales</taxon>
        <taxon>Marasmiineae</taxon>
        <taxon>Physalacriaceae</taxon>
        <taxon>Desarmillaria</taxon>
    </lineage>
</organism>
<keyword evidence="3" id="KW-1185">Reference proteome</keyword>